<dbReference type="AlphaFoldDB" id="A0A1F6DFD6"/>
<dbReference type="SUPFAM" id="SSF51735">
    <property type="entry name" value="NAD(P)-binding Rossmann-fold domains"/>
    <property type="match status" value="1"/>
</dbReference>
<dbReference type="GO" id="GO:0004665">
    <property type="term" value="F:prephenate dehydrogenase (NADP+) activity"/>
    <property type="evidence" value="ECO:0007669"/>
    <property type="project" value="InterPro"/>
</dbReference>
<dbReference type="Proteomes" id="UP000176377">
    <property type="component" value="Unassembled WGS sequence"/>
</dbReference>
<evidence type="ECO:0000259" key="2">
    <source>
        <dbReference type="PROSITE" id="PS51176"/>
    </source>
</evidence>
<dbReference type="EMBL" id="MFLA01000016">
    <property type="protein sequence ID" value="OGG59732.1"/>
    <property type="molecule type" value="Genomic_DNA"/>
</dbReference>
<feature type="domain" description="Prephenate/arogenate dehydrogenase" evidence="2">
    <location>
        <begin position="1"/>
        <end position="240"/>
    </location>
</feature>
<dbReference type="GO" id="GO:0008977">
    <property type="term" value="F:prephenate dehydrogenase (NAD+) activity"/>
    <property type="evidence" value="ECO:0007669"/>
    <property type="project" value="InterPro"/>
</dbReference>
<organism evidence="3 4">
    <name type="scientific">Candidatus Kaiserbacteria bacterium RIFCSPHIGHO2_01_FULL_56_24</name>
    <dbReference type="NCBI Taxonomy" id="1798487"/>
    <lineage>
        <taxon>Bacteria</taxon>
        <taxon>Candidatus Kaiseribacteriota</taxon>
    </lineage>
</organism>
<accession>A0A1F6DFD6</accession>
<dbReference type="Gene3D" id="3.40.50.720">
    <property type="entry name" value="NAD(P)-binding Rossmann-like Domain"/>
    <property type="match status" value="1"/>
</dbReference>
<dbReference type="GO" id="GO:0006571">
    <property type="term" value="P:tyrosine biosynthetic process"/>
    <property type="evidence" value="ECO:0007669"/>
    <property type="project" value="InterPro"/>
</dbReference>
<dbReference type="InterPro" id="IPR046826">
    <property type="entry name" value="PDH_N"/>
</dbReference>
<name>A0A1F6DFD6_9BACT</name>
<evidence type="ECO:0000313" key="3">
    <source>
        <dbReference type="EMBL" id="OGG59732.1"/>
    </source>
</evidence>
<proteinExistence type="predicted"/>
<gene>
    <name evidence="3" type="ORF">A2765_04045</name>
</gene>
<sequence>MTLGILGYGDFGKFLHELARGHLPDMAVKVSSSRFPADGKTFFSLEEVCQSDILILSVPISAFEEVVKNIAPLIGANTLVCDVATVKKHSVDILRSQKIPHFIATHPMFGPYSYEKQNKSLKGLRIAVCDSTLSQSEFAKMLEFFRGADLNVLEMTPDAHDKLIAETLFLTHLIGQIVTLGKFERTSIDTISFGFLMDAAESVAHDDALFRDVFRYNPYCKDVLARFEAVENRIADSLQA</sequence>
<dbReference type="GO" id="GO:0033730">
    <property type="term" value="F:arogenate dehydrogenase (NADP+) activity"/>
    <property type="evidence" value="ECO:0007669"/>
    <property type="project" value="InterPro"/>
</dbReference>
<comment type="caution">
    <text evidence="3">The sequence shown here is derived from an EMBL/GenBank/DDBJ whole genome shotgun (WGS) entry which is preliminary data.</text>
</comment>
<keyword evidence="1" id="KW-0560">Oxidoreductase</keyword>
<dbReference type="InterPro" id="IPR045011">
    <property type="entry name" value="TYRAAT1/2"/>
</dbReference>
<dbReference type="PANTHER" id="PTHR43207">
    <property type="entry name" value="AROGENATE DEHYDROGENASE-RELATED"/>
    <property type="match status" value="1"/>
</dbReference>
<reference evidence="3 4" key="1">
    <citation type="journal article" date="2016" name="Nat. Commun.">
        <title>Thousands of microbial genomes shed light on interconnected biogeochemical processes in an aquifer system.</title>
        <authorList>
            <person name="Anantharaman K."/>
            <person name="Brown C.T."/>
            <person name="Hug L.A."/>
            <person name="Sharon I."/>
            <person name="Castelle C.J."/>
            <person name="Probst A.J."/>
            <person name="Thomas B.C."/>
            <person name="Singh A."/>
            <person name="Wilkins M.J."/>
            <person name="Karaoz U."/>
            <person name="Brodie E.L."/>
            <person name="Williams K.H."/>
            <person name="Hubbard S.S."/>
            <person name="Banfield J.F."/>
        </authorList>
    </citation>
    <scope>NUCLEOTIDE SEQUENCE [LARGE SCALE GENOMIC DNA]</scope>
</reference>
<dbReference type="InterPro" id="IPR003099">
    <property type="entry name" value="Prephen_DH"/>
</dbReference>
<dbReference type="InterPro" id="IPR036291">
    <property type="entry name" value="NAD(P)-bd_dom_sf"/>
</dbReference>
<dbReference type="PANTHER" id="PTHR43207:SF3">
    <property type="entry name" value="AROGENATE DEHYDROGENASE 1, CHLOROPLASTIC-LIKE"/>
    <property type="match status" value="1"/>
</dbReference>
<evidence type="ECO:0000313" key="4">
    <source>
        <dbReference type="Proteomes" id="UP000176377"/>
    </source>
</evidence>
<protein>
    <recommendedName>
        <fullName evidence="2">Prephenate/arogenate dehydrogenase domain-containing protein</fullName>
    </recommendedName>
</protein>
<dbReference type="Pfam" id="PF02153">
    <property type="entry name" value="PDH_N"/>
    <property type="match status" value="1"/>
</dbReference>
<dbReference type="PROSITE" id="PS51176">
    <property type="entry name" value="PDH_ADH"/>
    <property type="match status" value="1"/>
</dbReference>
<evidence type="ECO:0000256" key="1">
    <source>
        <dbReference type="ARBA" id="ARBA00023002"/>
    </source>
</evidence>
<dbReference type="GO" id="GO:0070403">
    <property type="term" value="F:NAD+ binding"/>
    <property type="evidence" value="ECO:0007669"/>
    <property type="project" value="InterPro"/>
</dbReference>